<proteinExistence type="predicted"/>
<evidence type="ECO:0000256" key="1">
    <source>
        <dbReference type="SAM" id="MobiDB-lite"/>
    </source>
</evidence>
<protein>
    <submittedName>
        <fullName evidence="2">Uncharacterized protein</fullName>
    </submittedName>
</protein>
<keyword evidence="3" id="KW-1185">Reference proteome</keyword>
<organism evidence="2 3">
    <name type="scientific">Actinomadura harenae</name>
    <dbReference type="NCBI Taxonomy" id="2483351"/>
    <lineage>
        <taxon>Bacteria</taxon>
        <taxon>Bacillati</taxon>
        <taxon>Actinomycetota</taxon>
        <taxon>Actinomycetes</taxon>
        <taxon>Streptosporangiales</taxon>
        <taxon>Thermomonosporaceae</taxon>
        <taxon>Actinomadura</taxon>
    </lineage>
</organism>
<accession>A0A3M2L4V2</accession>
<comment type="caution">
    <text evidence="2">The sequence shown here is derived from an EMBL/GenBank/DDBJ whole genome shotgun (WGS) entry which is preliminary data.</text>
</comment>
<feature type="region of interest" description="Disordered" evidence="1">
    <location>
        <begin position="113"/>
        <end position="197"/>
    </location>
</feature>
<sequence length="197" mass="19930">MRLITTAEPVGERRRRGGRVFLYLVGVRPVGGVARGASLALAAERPLSWAGRASACAPGQDRAELSCPLGDLSDRRMVPIAVRVPGKHAARNERRAAVPHVVIVARAGNASEQTVLSLTPREDGPTSGPTVTGNDQQAPASGPAKHPKHSTDPASEQSGVVQAPAPDGGATPDAGSATPGQPALPPASAPAPAPATP</sequence>
<dbReference type="Proteomes" id="UP000282674">
    <property type="component" value="Unassembled WGS sequence"/>
</dbReference>
<reference evidence="2 3" key="1">
    <citation type="submission" date="2018-10" db="EMBL/GenBank/DDBJ databases">
        <title>Isolation from soil.</title>
        <authorList>
            <person name="Hu J."/>
        </authorList>
    </citation>
    <scope>NUCLEOTIDE SEQUENCE [LARGE SCALE GENOMIC DNA]</scope>
    <source>
        <strain evidence="2 3">NEAU-Ht49</strain>
    </source>
</reference>
<gene>
    <name evidence="2" type="ORF">EBO15_42540</name>
</gene>
<feature type="compositionally biased region" description="Low complexity" evidence="1">
    <location>
        <begin position="163"/>
        <end position="181"/>
    </location>
</feature>
<feature type="compositionally biased region" description="Pro residues" evidence="1">
    <location>
        <begin position="182"/>
        <end position="197"/>
    </location>
</feature>
<dbReference type="AlphaFoldDB" id="A0A3M2L4V2"/>
<dbReference type="EMBL" id="RFFG01000211">
    <property type="protein sequence ID" value="RMI31553.1"/>
    <property type="molecule type" value="Genomic_DNA"/>
</dbReference>
<evidence type="ECO:0000313" key="3">
    <source>
        <dbReference type="Proteomes" id="UP000282674"/>
    </source>
</evidence>
<feature type="compositionally biased region" description="Polar residues" evidence="1">
    <location>
        <begin position="127"/>
        <end position="139"/>
    </location>
</feature>
<evidence type="ECO:0000313" key="2">
    <source>
        <dbReference type="EMBL" id="RMI31553.1"/>
    </source>
</evidence>
<name>A0A3M2L4V2_9ACTN</name>
<feature type="non-terminal residue" evidence="2">
    <location>
        <position position="197"/>
    </location>
</feature>